<reference evidence="1 2" key="1">
    <citation type="submission" date="2018-06" db="EMBL/GenBank/DDBJ databases">
        <title>Complete Genomes of Monosporascus.</title>
        <authorList>
            <person name="Robinson A.J."/>
            <person name="Natvig D.O."/>
        </authorList>
    </citation>
    <scope>NUCLEOTIDE SEQUENCE [LARGE SCALE GENOMIC DNA]</scope>
    <source>
        <strain evidence="1 2">CBS 110550</strain>
    </source>
</reference>
<dbReference type="EMBL" id="QJNU01000302">
    <property type="protein sequence ID" value="RYP02768.1"/>
    <property type="molecule type" value="Genomic_DNA"/>
</dbReference>
<organism evidence="1 2">
    <name type="scientific">Monosporascus ibericus</name>
    <dbReference type="NCBI Taxonomy" id="155417"/>
    <lineage>
        <taxon>Eukaryota</taxon>
        <taxon>Fungi</taxon>
        <taxon>Dikarya</taxon>
        <taxon>Ascomycota</taxon>
        <taxon>Pezizomycotina</taxon>
        <taxon>Sordariomycetes</taxon>
        <taxon>Xylariomycetidae</taxon>
        <taxon>Xylariales</taxon>
        <taxon>Xylariales incertae sedis</taxon>
        <taxon>Monosporascus</taxon>
    </lineage>
</organism>
<dbReference type="AlphaFoldDB" id="A0A4Q4T8M2"/>
<keyword evidence="2" id="KW-1185">Reference proteome</keyword>
<dbReference type="STRING" id="155417.A0A4Q4T8M2"/>
<protein>
    <submittedName>
        <fullName evidence="1">Uncharacterized protein</fullName>
    </submittedName>
</protein>
<comment type="caution">
    <text evidence="1">The sequence shown here is derived from an EMBL/GenBank/DDBJ whole genome shotgun (WGS) entry which is preliminary data.</text>
</comment>
<gene>
    <name evidence="1" type="ORF">DL764_005642</name>
</gene>
<name>A0A4Q4T8M2_9PEZI</name>
<proteinExistence type="predicted"/>
<dbReference type="OrthoDB" id="4839021at2759"/>
<dbReference type="Proteomes" id="UP000293360">
    <property type="component" value="Unassembled WGS sequence"/>
</dbReference>
<evidence type="ECO:0000313" key="2">
    <source>
        <dbReference type="Proteomes" id="UP000293360"/>
    </source>
</evidence>
<sequence length="346" mass="37995">MGRLSILRKAFNKLDGSYFGKEPIDLSDDVYYALVEADQSIANYGVNMVASNLLNRLTTLFKICTLNEDVYRQEIEDLASLMLESRRSYAPKSQKSVATILTNAVDSLINIADKVDSRGPQQQVVSLRGNAAPRSTAWPPPHVSKMDVVLMAVKGVRGKIFGVSNANQGQGVALPNRLDEPLAIRAYLSQLYLWRLRPDASLAPYLAPPADAARVAQETDAPIPTAWLRSCPRTGMALVLSKAKENEKKKGKGKGRLACQAMLFRPGPPRYADAAEPTPERRARQDAWLSALFGAVGTHFDIREGYVGGTTLHRYENIQPASDSVELACQFLRELVEDPEKGVPEG</sequence>
<accession>A0A4Q4T8M2</accession>
<evidence type="ECO:0000313" key="1">
    <source>
        <dbReference type="EMBL" id="RYP02768.1"/>
    </source>
</evidence>